<dbReference type="Proteomes" id="UP000053405">
    <property type="component" value="Unassembled WGS sequence"/>
</dbReference>
<dbReference type="EMBL" id="BANT01000022">
    <property type="protein sequence ID" value="GAC57573.1"/>
    <property type="molecule type" value="Genomic_DNA"/>
</dbReference>
<keyword evidence="2" id="KW-1185">Reference proteome</keyword>
<sequence>MRSSPGAQKCAREAEPGDIVYVWRGGGKRPGSGLIAQLRITEPAREAVNPPWPDGEAYSYVIPIELIAELPESIPDSFPGHRLSQRFKIQNTDVQKGFRQLSAESEEQLGLCFP</sequence>
<evidence type="ECO:0000313" key="2">
    <source>
        <dbReference type="Proteomes" id="UP000053405"/>
    </source>
</evidence>
<dbReference type="STRING" id="1121927.GOHSU_22_00330"/>
<dbReference type="AlphaFoldDB" id="L7LC20"/>
<reference evidence="1 2" key="1">
    <citation type="submission" date="2012-12" db="EMBL/GenBank/DDBJ databases">
        <title>Whole genome shotgun sequence of Gordonia hirsuta NBRC 16056.</title>
        <authorList>
            <person name="Isaki-Nakamura S."/>
            <person name="Hosoyama A."/>
            <person name="Tsuchikane K."/>
            <person name="Katsumata H."/>
            <person name="Baba S."/>
            <person name="Yamazaki S."/>
            <person name="Fujita N."/>
        </authorList>
    </citation>
    <scope>NUCLEOTIDE SEQUENCE [LARGE SCALE GENOMIC DNA]</scope>
    <source>
        <strain evidence="1 2">NBRC 16056</strain>
    </source>
</reference>
<comment type="caution">
    <text evidence="1">The sequence shown here is derived from an EMBL/GenBank/DDBJ whole genome shotgun (WGS) entry which is preliminary data.</text>
</comment>
<organism evidence="1 2">
    <name type="scientific">Gordonia hirsuta DSM 44140 = NBRC 16056</name>
    <dbReference type="NCBI Taxonomy" id="1121927"/>
    <lineage>
        <taxon>Bacteria</taxon>
        <taxon>Bacillati</taxon>
        <taxon>Actinomycetota</taxon>
        <taxon>Actinomycetes</taxon>
        <taxon>Mycobacteriales</taxon>
        <taxon>Gordoniaceae</taxon>
        <taxon>Gordonia</taxon>
    </lineage>
</organism>
<evidence type="ECO:0000313" key="1">
    <source>
        <dbReference type="EMBL" id="GAC57573.1"/>
    </source>
</evidence>
<accession>L7LC20</accession>
<gene>
    <name evidence="1" type="ORF">GOHSU_22_00330</name>
</gene>
<protein>
    <recommendedName>
        <fullName evidence="3">EVE domain-containing protein</fullName>
    </recommendedName>
</protein>
<name>L7LC20_9ACTN</name>
<proteinExistence type="predicted"/>
<evidence type="ECO:0008006" key="3">
    <source>
        <dbReference type="Google" id="ProtNLM"/>
    </source>
</evidence>